<feature type="region of interest" description="Disordered" evidence="1">
    <location>
        <begin position="118"/>
        <end position="179"/>
    </location>
</feature>
<dbReference type="InterPro" id="IPR057670">
    <property type="entry name" value="SH3_retrovirus"/>
</dbReference>
<comment type="caution">
    <text evidence="3">The sequence shown here is derived from an EMBL/GenBank/DDBJ whole genome shotgun (WGS) entry which is preliminary data.</text>
</comment>
<dbReference type="EMBL" id="QXFT01001117">
    <property type="protein sequence ID" value="KAE9328352.1"/>
    <property type="molecule type" value="Genomic_DNA"/>
</dbReference>
<dbReference type="Proteomes" id="UP000434957">
    <property type="component" value="Unassembled WGS sequence"/>
</dbReference>
<dbReference type="Proteomes" id="UP000429607">
    <property type="component" value="Unassembled WGS sequence"/>
</dbReference>
<gene>
    <name evidence="3" type="ORF">PR001_g17443</name>
    <name evidence="4" type="ORF">PR003_g15807</name>
</gene>
<feature type="domain" description="Retroviral polymerase SH3-like" evidence="2">
    <location>
        <begin position="37"/>
        <end position="98"/>
    </location>
</feature>
<accession>A0A6A3KKD3</accession>
<reference evidence="3 5" key="1">
    <citation type="submission" date="2018-09" db="EMBL/GenBank/DDBJ databases">
        <title>Genomic investigation of the strawberry pathogen Phytophthora fragariae indicates pathogenicity is determined by transcriptional variation in three key races.</title>
        <authorList>
            <person name="Adams T.M."/>
            <person name="Armitage A.D."/>
            <person name="Sobczyk M.K."/>
            <person name="Bates H.J."/>
            <person name="Dunwell J.M."/>
            <person name="Nellist C.F."/>
            <person name="Harrison R.J."/>
        </authorList>
    </citation>
    <scope>NUCLEOTIDE SEQUENCE [LARGE SCALE GENOMIC DNA]</scope>
    <source>
        <strain evidence="3 5">SCRP249</strain>
        <strain evidence="4 6">SCRP333</strain>
    </source>
</reference>
<name>A0A6A3KKD3_9STRA</name>
<keyword evidence="6" id="KW-1185">Reference proteome</keyword>
<dbReference type="Pfam" id="PF25597">
    <property type="entry name" value="SH3_retrovirus"/>
    <property type="match status" value="1"/>
</dbReference>
<dbReference type="AlphaFoldDB" id="A0A6A3KKD3"/>
<evidence type="ECO:0000313" key="4">
    <source>
        <dbReference type="EMBL" id="KAE9328352.1"/>
    </source>
</evidence>
<evidence type="ECO:0000313" key="6">
    <source>
        <dbReference type="Proteomes" id="UP000434957"/>
    </source>
</evidence>
<evidence type="ECO:0000256" key="1">
    <source>
        <dbReference type="SAM" id="MobiDB-lite"/>
    </source>
</evidence>
<organism evidence="3 5">
    <name type="scientific">Phytophthora rubi</name>
    <dbReference type="NCBI Taxonomy" id="129364"/>
    <lineage>
        <taxon>Eukaryota</taxon>
        <taxon>Sar</taxon>
        <taxon>Stramenopiles</taxon>
        <taxon>Oomycota</taxon>
        <taxon>Peronosporomycetes</taxon>
        <taxon>Peronosporales</taxon>
        <taxon>Peronosporaceae</taxon>
        <taxon>Phytophthora</taxon>
    </lineage>
</organism>
<evidence type="ECO:0000313" key="5">
    <source>
        <dbReference type="Proteomes" id="UP000429607"/>
    </source>
</evidence>
<protein>
    <recommendedName>
        <fullName evidence="2">Retroviral polymerase SH3-like domain-containing protein</fullName>
    </recommendedName>
</protein>
<proteinExistence type="predicted"/>
<sequence>MGTFLRNRSYHSKIKDAPYHLMLGNKPDLHRTKRFGSLAYVHNWLGPSLKKLDDNCCIGFLVGYLEDQAGYQIYFITEHAVQHCLNASINEDIVYKDRYADGYEENVSKWLTTANHAEDADGEEQEASHAAASLPSEAVEEDDDVKLPDFEELKEMEPAADSQEADELEEPTGHHCSRR</sequence>
<feature type="compositionally biased region" description="Basic and acidic residues" evidence="1">
    <location>
        <begin position="145"/>
        <end position="157"/>
    </location>
</feature>
<dbReference type="EMBL" id="QXFV01001455">
    <property type="protein sequence ID" value="KAE9005465.1"/>
    <property type="molecule type" value="Genomic_DNA"/>
</dbReference>
<evidence type="ECO:0000259" key="2">
    <source>
        <dbReference type="Pfam" id="PF25597"/>
    </source>
</evidence>
<evidence type="ECO:0000313" key="3">
    <source>
        <dbReference type="EMBL" id="KAE9005465.1"/>
    </source>
</evidence>